<organism evidence="3 4">
    <name type="scientific">Eubacterium pyruvativorans</name>
    <dbReference type="NCBI Taxonomy" id="155865"/>
    <lineage>
        <taxon>Bacteria</taxon>
        <taxon>Bacillati</taxon>
        <taxon>Bacillota</taxon>
        <taxon>Clostridia</taxon>
        <taxon>Eubacteriales</taxon>
        <taxon>Eubacteriaceae</taxon>
        <taxon>Eubacterium</taxon>
    </lineage>
</organism>
<feature type="domain" description="RelA/SpoT" evidence="2">
    <location>
        <begin position="48"/>
        <end position="163"/>
    </location>
</feature>
<dbReference type="CDD" id="cd05399">
    <property type="entry name" value="NT_Rel-Spo_like"/>
    <property type="match status" value="1"/>
</dbReference>
<dbReference type="SMART" id="SM00954">
    <property type="entry name" value="RelA_SpoT"/>
    <property type="match status" value="1"/>
</dbReference>
<dbReference type="GO" id="GO:0015970">
    <property type="term" value="P:guanosine tetraphosphate biosynthetic process"/>
    <property type="evidence" value="ECO:0007669"/>
    <property type="project" value="UniProtKB-UniPathway"/>
</dbReference>
<reference evidence="3 4" key="1">
    <citation type="submission" date="2016-10" db="EMBL/GenBank/DDBJ databases">
        <authorList>
            <person name="de Groot N.N."/>
        </authorList>
    </citation>
    <scope>NUCLEOTIDE SEQUENCE [LARGE SCALE GENOMIC DNA]</scope>
    <source>
        <strain evidence="3 4">KHGC13</strain>
    </source>
</reference>
<keyword evidence="4" id="KW-1185">Reference proteome</keyword>
<gene>
    <name evidence="3" type="ORF">SAMN05216508_102150</name>
</gene>
<sequence>MSGMQESIYGSHLPEMEALMEEMMEEIRRFREAEKAKTGLDPVEHCLCRIKDEESMREKCRRKGIAETTESALRDIRDGIGIRVVCPFLSDVYSVRDHILGIPGVSAVEEKDYIRNVKSNGYRSLHLILERHGYYMEVQLRTISMDTWAALEHNMKYKRDVKGREELLVGELKRCADELASTDLSMQTIRDMICREAIKPQARGAEQWTRSSGCGVMEERAEK</sequence>
<evidence type="ECO:0000259" key="2">
    <source>
        <dbReference type="SMART" id="SM00954"/>
    </source>
</evidence>
<accession>A0A1I7FI28</accession>
<name>A0A1I7FI28_9FIRM</name>
<evidence type="ECO:0000313" key="4">
    <source>
        <dbReference type="Proteomes" id="UP000198817"/>
    </source>
</evidence>
<dbReference type="InterPro" id="IPR007685">
    <property type="entry name" value="RelA_SpoT"/>
</dbReference>
<dbReference type="SUPFAM" id="SSF81301">
    <property type="entry name" value="Nucleotidyltransferase"/>
    <property type="match status" value="1"/>
</dbReference>
<dbReference type="InterPro" id="IPR052366">
    <property type="entry name" value="GTP_Pyrophosphokinase"/>
</dbReference>
<dbReference type="STRING" id="155865.SAMN05216515_10117"/>
<dbReference type="EMBL" id="FPBT01000002">
    <property type="protein sequence ID" value="SFU35805.1"/>
    <property type="molecule type" value="Genomic_DNA"/>
</dbReference>
<dbReference type="RefSeq" id="WP_338121815.1">
    <property type="nucleotide sequence ID" value="NZ_CADAOJ010000069.1"/>
</dbReference>
<dbReference type="UniPathway" id="UPA00908">
    <property type="reaction ID" value="UER00884"/>
</dbReference>
<dbReference type="PANTHER" id="PTHR47837">
    <property type="entry name" value="GTP PYROPHOSPHOKINASE YJBM"/>
    <property type="match status" value="1"/>
</dbReference>
<dbReference type="Pfam" id="PF04607">
    <property type="entry name" value="RelA_SpoT"/>
    <property type="match status" value="1"/>
</dbReference>
<evidence type="ECO:0000313" key="3">
    <source>
        <dbReference type="EMBL" id="SFU35805.1"/>
    </source>
</evidence>
<dbReference type="InterPro" id="IPR043519">
    <property type="entry name" value="NT_sf"/>
</dbReference>
<dbReference type="PANTHER" id="PTHR47837:SF1">
    <property type="entry name" value="GTP PYROPHOSPHOKINASE YJBM"/>
    <property type="match status" value="1"/>
</dbReference>
<dbReference type="Proteomes" id="UP000198817">
    <property type="component" value="Unassembled WGS sequence"/>
</dbReference>
<protein>
    <submittedName>
        <fullName evidence="3">PpGpp synthetase catalytic domain-containing protein (RelA/SpoT-type nucleotidyltranferase)</fullName>
    </submittedName>
</protein>
<evidence type="ECO:0000256" key="1">
    <source>
        <dbReference type="ARBA" id="ARBA00004976"/>
    </source>
</evidence>
<comment type="pathway">
    <text evidence="1">Purine metabolism; ppGpp biosynthesis; ppGpp from GTP: step 1/2.</text>
</comment>
<dbReference type="AlphaFoldDB" id="A0A1I7FI28"/>
<dbReference type="Gene3D" id="1.10.287.860">
    <property type="entry name" value="Nucleotidyltransferase"/>
    <property type="match status" value="1"/>
</dbReference>
<dbReference type="Gene3D" id="3.30.460.10">
    <property type="entry name" value="Beta Polymerase, domain 2"/>
    <property type="match status" value="1"/>
</dbReference>
<proteinExistence type="predicted"/>